<evidence type="ECO:0000256" key="1">
    <source>
        <dbReference type="SAM" id="MobiDB-lite"/>
    </source>
</evidence>
<dbReference type="Proteomes" id="UP001215598">
    <property type="component" value="Unassembled WGS sequence"/>
</dbReference>
<keyword evidence="3" id="KW-1185">Reference proteome</keyword>
<proteinExistence type="predicted"/>
<reference evidence="2" key="1">
    <citation type="submission" date="2023-03" db="EMBL/GenBank/DDBJ databases">
        <title>Massive genome expansion in bonnet fungi (Mycena s.s.) driven by repeated elements and novel gene families across ecological guilds.</title>
        <authorList>
            <consortium name="Lawrence Berkeley National Laboratory"/>
            <person name="Harder C.B."/>
            <person name="Miyauchi S."/>
            <person name="Viragh M."/>
            <person name="Kuo A."/>
            <person name="Thoen E."/>
            <person name="Andreopoulos B."/>
            <person name="Lu D."/>
            <person name="Skrede I."/>
            <person name="Drula E."/>
            <person name="Henrissat B."/>
            <person name="Morin E."/>
            <person name="Kohler A."/>
            <person name="Barry K."/>
            <person name="LaButti K."/>
            <person name="Morin E."/>
            <person name="Salamov A."/>
            <person name="Lipzen A."/>
            <person name="Mereny Z."/>
            <person name="Hegedus B."/>
            <person name="Baldrian P."/>
            <person name="Stursova M."/>
            <person name="Weitz H."/>
            <person name="Taylor A."/>
            <person name="Grigoriev I.V."/>
            <person name="Nagy L.G."/>
            <person name="Martin F."/>
            <person name="Kauserud H."/>
        </authorList>
    </citation>
    <scope>NUCLEOTIDE SEQUENCE</scope>
    <source>
        <strain evidence="2">CBHHK182m</strain>
    </source>
</reference>
<feature type="compositionally biased region" description="Basic and acidic residues" evidence="1">
    <location>
        <begin position="83"/>
        <end position="93"/>
    </location>
</feature>
<feature type="region of interest" description="Disordered" evidence="1">
    <location>
        <begin position="25"/>
        <end position="97"/>
    </location>
</feature>
<evidence type="ECO:0000313" key="3">
    <source>
        <dbReference type="Proteomes" id="UP001215598"/>
    </source>
</evidence>
<protein>
    <submittedName>
        <fullName evidence="2">Uncharacterized protein</fullName>
    </submittedName>
</protein>
<dbReference type="AlphaFoldDB" id="A0AAD7MG45"/>
<feature type="compositionally biased region" description="Basic and acidic residues" evidence="1">
    <location>
        <begin position="45"/>
        <end position="54"/>
    </location>
</feature>
<name>A0AAD7MG45_9AGAR</name>
<gene>
    <name evidence="2" type="ORF">B0H16DRAFT_1476970</name>
</gene>
<sequence>MTTFDLTAKIELNLVLSAEIEDKIKKNKANATHNPSTPEVLAVKRYLDSRCQAEEKDEDGEDESAKLVKRRRKSTGSQHKKAKGSDGKAKPPAELDAETDARVTLILPTTDTLLRELTPDKLVALIRNDGDLNTPAQQDRYIREMMCGFSKHDNTTWIVFLQKYAMHSRQKIGIAAAAAVPGAERTLLQNESLIQSLISSISADNYVGSRAALGEAVVHQAAWNALSTKDRAVYRAKPGYLDRVGVPRSQNQITEAPQLTINATRTSHSNVCGTNWQTLSMSYIYSNALSICANWAQFGVAALIHLATSLDNLGRGAPALSRISIRLQHALKQRPQLCKLIEARQEANVTVLGDFLRGKVDGEEKDNV</sequence>
<dbReference type="EMBL" id="JARKIB010000297">
    <property type="protein sequence ID" value="KAJ7716071.1"/>
    <property type="molecule type" value="Genomic_DNA"/>
</dbReference>
<evidence type="ECO:0000313" key="2">
    <source>
        <dbReference type="EMBL" id="KAJ7716071.1"/>
    </source>
</evidence>
<feature type="compositionally biased region" description="Basic residues" evidence="1">
    <location>
        <begin position="67"/>
        <end position="82"/>
    </location>
</feature>
<comment type="caution">
    <text evidence="2">The sequence shown here is derived from an EMBL/GenBank/DDBJ whole genome shotgun (WGS) entry which is preliminary data.</text>
</comment>
<accession>A0AAD7MG45</accession>
<organism evidence="2 3">
    <name type="scientific">Mycena metata</name>
    <dbReference type="NCBI Taxonomy" id="1033252"/>
    <lineage>
        <taxon>Eukaryota</taxon>
        <taxon>Fungi</taxon>
        <taxon>Dikarya</taxon>
        <taxon>Basidiomycota</taxon>
        <taxon>Agaricomycotina</taxon>
        <taxon>Agaricomycetes</taxon>
        <taxon>Agaricomycetidae</taxon>
        <taxon>Agaricales</taxon>
        <taxon>Marasmiineae</taxon>
        <taxon>Mycenaceae</taxon>
        <taxon>Mycena</taxon>
    </lineage>
</organism>